<keyword evidence="2" id="KW-1133">Transmembrane helix</keyword>
<proteinExistence type="predicted"/>
<gene>
    <name evidence="3" type="ORF">A5804_002869</name>
</gene>
<organism evidence="3 4">
    <name type="scientific">Enterococcus faecium</name>
    <name type="common">Streptococcus faecium</name>
    <dbReference type="NCBI Taxonomy" id="1352"/>
    <lineage>
        <taxon>Bacteria</taxon>
        <taxon>Bacillati</taxon>
        <taxon>Bacillota</taxon>
        <taxon>Bacilli</taxon>
        <taxon>Lactobacillales</taxon>
        <taxon>Enterococcaceae</taxon>
        <taxon>Enterococcus</taxon>
    </lineage>
</organism>
<feature type="coiled-coil region" evidence="1">
    <location>
        <begin position="208"/>
        <end position="242"/>
    </location>
</feature>
<keyword evidence="1" id="KW-0175">Coiled coil</keyword>
<accession>A0AB73P3Z9</accession>
<keyword evidence="2" id="KW-0472">Membrane</keyword>
<dbReference type="Proteomes" id="UP000194737">
    <property type="component" value="Unassembled WGS sequence"/>
</dbReference>
<feature type="transmembrane region" description="Helical" evidence="2">
    <location>
        <begin position="12"/>
        <end position="30"/>
    </location>
</feature>
<protein>
    <recommendedName>
        <fullName evidence="5">DUF4825 domain-containing protein</fullName>
    </recommendedName>
</protein>
<sequence length="358" mass="41690">MVKRGCLYRVGQFFLVLFLVWFVLTLFFVIKNQFSTNFKDLSKDNQIVLQEMEDYYKAYKKKKIWAGYDLNKYSFLAVNGRGGEAYLINPKESVDSIFAKEIKMPSDFEVKVYRIAAMSPSLYKTYGLEKFNLLDVCNNEVFYLRYNKDRNIDDGNYDSYHFITFLSHEAFHNQVQPSWGNEGLGGRFSTESLTDKDKRILAIRYDILQNIQEEIWKETANLDILKENIKKYIVESEKLEKSNPTYFKDETMAETFEGTANYVSSKASKAANYKYNVTCFSDSKGQKIEHIPFNKLMPLIEDGKMDISRISSDWVYASGGLWCEVLDKLGNTNWQIQLNNQTTEKPVTLYDLIKETIG</sequence>
<evidence type="ECO:0000256" key="2">
    <source>
        <dbReference type="SAM" id="Phobius"/>
    </source>
</evidence>
<dbReference type="EMBL" id="NGLB01000004">
    <property type="protein sequence ID" value="OTN94195.1"/>
    <property type="molecule type" value="Genomic_DNA"/>
</dbReference>
<evidence type="ECO:0000256" key="1">
    <source>
        <dbReference type="SAM" id="Coils"/>
    </source>
</evidence>
<keyword evidence="2" id="KW-0812">Transmembrane</keyword>
<evidence type="ECO:0008006" key="5">
    <source>
        <dbReference type="Google" id="ProtNLM"/>
    </source>
</evidence>
<comment type="caution">
    <text evidence="3">The sequence shown here is derived from an EMBL/GenBank/DDBJ whole genome shotgun (WGS) entry which is preliminary data.</text>
</comment>
<name>A0AB73P3Z9_ENTFC</name>
<evidence type="ECO:0000313" key="3">
    <source>
        <dbReference type="EMBL" id="OTN94195.1"/>
    </source>
</evidence>
<evidence type="ECO:0000313" key="4">
    <source>
        <dbReference type="Proteomes" id="UP000194737"/>
    </source>
</evidence>
<reference evidence="3 4" key="1">
    <citation type="submission" date="2017-05" db="EMBL/GenBank/DDBJ databases">
        <title>The Genome Sequence of Enterococcus faecium 6F2_DIV0138.</title>
        <authorList>
            <consortium name="The Broad Institute Genomics Platform"/>
            <consortium name="The Broad Institute Genomic Center for Infectious Diseases"/>
            <person name="Earl A."/>
            <person name="Manson A."/>
            <person name="Schwartman J."/>
            <person name="Gilmore M."/>
            <person name="Abouelleil A."/>
            <person name="Cao P."/>
            <person name="Chapman S."/>
            <person name="Cusick C."/>
            <person name="Shea T."/>
            <person name="Young S."/>
            <person name="Neafsey D."/>
            <person name="Nusbaum C."/>
            <person name="Birren B."/>
        </authorList>
    </citation>
    <scope>NUCLEOTIDE SEQUENCE [LARGE SCALE GENOMIC DNA]</scope>
    <source>
        <strain evidence="3 4">6F2_DIV0138</strain>
    </source>
</reference>
<dbReference type="RefSeq" id="WP_086325270.1">
    <property type="nucleotide sequence ID" value="NZ_NGLB01000004.1"/>
</dbReference>
<dbReference type="AlphaFoldDB" id="A0AB73P3Z9"/>